<dbReference type="SMART" id="SM00387">
    <property type="entry name" value="HATPase_c"/>
    <property type="match status" value="1"/>
</dbReference>
<dbReference type="Gene3D" id="3.30.565.10">
    <property type="entry name" value="Histidine kinase-like ATPase, C-terminal domain"/>
    <property type="match status" value="1"/>
</dbReference>
<dbReference type="RefSeq" id="WP_184677549.1">
    <property type="nucleotide sequence ID" value="NZ_JACHGY010000001.1"/>
</dbReference>
<feature type="domain" description="HDOD" evidence="5">
    <location>
        <begin position="22"/>
        <end position="240"/>
    </location>
</feature>
<dbReference type="PROSITE" id="PS51833">
    <property type="entry name" value="HDOD"/>
    <property type="match status" value="1"/>
</dbReference>
<evidence type="ECO:0000256" key="1">
    <source>
        <dbReference type="ARBA" id="ARBA00000085"/>
    </source>
</evidence>
<organism evidence="6 7">
    <name type="scientific">Algisphaera agarilytica</name>
    <dbReference type="NCBI Taxonomy" id="1385975"/>
    <lineage>
        <taxon>Bacteria</taxon>
        <taxon>Pseudomonadati</taxon>
        <taxon>Planctomycetota</taxon>
        <taxon>Phycisphaerae</taxon>
        <taxon>Phycisphaerales</taxon>
        <taxon>Phycisphaeraceae</taxon>
        <taxon>Algisphaera</taxon>
    </lineage>
</organism>
<dbReference type="Pfam" id="PF02518">
    <property type="entry name" value="HATPase_c"/>
    <property type="match status" value="1"/>
</dbReference>
<dbReference type="SMART" id="SM00388">
    <property type="entry name" value="HisKA"/>
    <property type="match status" value="1"/>
</dbReference>
<evidence type="ECO:0000259" key="4">
    <source>
        <dbReference type="PROSITE" id="PS50109"/>
    </source>
</evidence>
<evidence type="ECO:0000313" key="7">
    <source>
        <dbReference type="Proteomes" id="UP000541810"/>
    </source>
</evidence>
<dbReference type="InterPro" id="IPR003594">
    <property type="entry name" value="HATPase_dom"/>
</dbReference>
<dbReference type="SUPFAM" id="SSF55874">
    <property type="entry name" value="ATPase domain of HSP90 chaperone/DNA topoisomerase II/histidine kinase"/>
    <property type="match status" value="1"/>
</dbReference>
<dbReference type="PANTHER" id="PTHR33525:SF3">
    <property type="entry name" value="RIBONUCLEASE Y"/>
    <property type="match status" value="1"/>
</dbReference>
<dbReference type="CDD" id="cd00082">
    <property type="entry name" value="HisKA"/>
    <property type="match status" value="1"/>
</dbReference>
<dbReference type="Pfam" id="PF00512">
    <property type="entry name" value="HisKA"/>
    <property type="match status" value="1"/>
</dbReference>
<protein>
    <recommendedName>
        <fullName evidence="2">histidine kinase</fullName>
        <ecNumber evidence="2">2.7.13.3</ecNumber>
    </recommendedName>
</protein>
<sequence length="797" mass="85629">MVSHELSKPRRIELILRQIETLPTLPAVATKLLSLTADDDSNAKEVTSLIQSDPSLTAKVLSLCKTADKGVRNDVLTIDRAVVLLGFNAIRNAVLSVKVLEVFGGDIDGDLDQPMAGGRLAQDAEGSSKTRLDRKGLWLHSLAVAIAAEQIAKAHRDADLPAEEAFVCGLLHDIGKLALDHVLPRSYGRVVELADLHRSDIAEVERKIVGLDHHTAGKRLAEQWNLPLRLQDSIWLHGSPYETLPHVEHRRMIGLVKLADAVVRGRHVGYSGNHTPGQVEALAEQLDLSLDKIHEATADLFPKLEDRGQALGIHDDPSHELALESIQRANAALGKANDALERRSRVAAGQAKVLDVLSTFNASAAPARSVQDAIDAVVKSSQQLMGDGFYAVIYPTRHHDVSDPDAAPRPDGYWLISQYNNHGEPADARYIDTPPHTPDIAALDASRSIGVELMGVLPWIADYLIAAEDLRDVKMLPLPCGWGTVAILLHDKEKLPGWGVLGPLAGTWGNAIAAAAQHAGARRLSEELASANAALAATQEKLLHTESLARLGEMAAGAAHEMNNPLAVISGRSQLMSMTLDPGSDHQKSAQMIFRESHRLSDLISCLRMFADPPMADRKPADLGTVLKNVVEKVRKGAAKRKAKYGIDLQVPAGIPAVEIDAAQIDRAVTELLFNAVQAEPKSAVLVKVVIDPPFDTPGNPDVPVNSESEPSVPVSEVAAQRTLHIQVTDDGEGMDDHTLNHALDPFFSAKTAGRQVGMGLPRAQQLAQAHGGSVRLRSELGKGTVATLSVALDSPQ</sequence>
<keyword evidence="6" id="KW-0808">Transferase</keyword>
<dbReference type="SUPFAM" id="SSF47384">
    <property type="entry name" value="Homodimeric domain of signal transducing histidine kinase"/>
    <property type="match status" value="1"/>
</dbReference>
<keyword evidence="7" id="KW-1185">Reference proteome</keyword>
<dbReference type="PANTHER" id="PTHR33525">
    <property type="match status" value="1"/>
</dbReference>
<dbReference type="NCBIfam" id="TIGR00277">
    <property type="entry name" value="HDIG"/>
    <property type="match status" value="1"/>
</dbReference>
<dbReference type="PROSITE" id="PS50109">
    <property type="entry name" value="HIS_KIN"/>
    <property type="match status" value="1"/>
</dbReference>
<dbReference type="Proteomes" id="UP000541810">
    <property type="component" value="Unassembled WGS sequence"/>
</dbReference>
<name>A0A7X0LK28_9BACT</name>
<dbReference type="InterPro" id="IPR052340">
    <property type="entry name" value="RNase_Y/CdgJ"/>
</dbReference>
<dbReference type="Gene3D" id="1.10.3210.10">
    <property type="entry name" value="Hypothetical protein af1432"/>
    <property type="match status" value="1"/>
</dbReference>
<gene>
    <name evidence="6" type="ORF">HNQ40_001811</name>
</gene>
<proteinExistence type="predicted"/>
<dbReference type="GO" id="GO:0000155">
    <property type="term" value="F:phosphorelay sensor kinase activity"/>
    <property type="evidence" value="ECO:0007669"/>
    <property type="project" value="InterPro"/>
</dbReference>
<dbReference type="InterPro" id="IPR005467">
    <property type="entry name" value="His_kinase_dom"/>
</dbReference>
<feature type="domain" description="Histidine kinase" evidence="4">
    <location>
        <begin position="557"/>
        <end position="795"/>
    </location>
</feature>
<dbReference type="AlphaFoldDB" id="A0A7X0LK28"/>
<dbReference type="InterPro" id="IPR003607">
    <property type="entry name" value="HD/PDEase_dom"/>
</dbReference>
<evidence type="ECO:0000259" key="5">
    <source>
        <dbReference type="PROSITE" id="PS51833"/>
    </source>
</evidence>
<dbReference type="InterPro" id="IPR006675">
    <property type="entry name" value="HDIG_dom"/>
</dbReference>
<dbReference type="SUPFAM" id="SSF109604">
    <property type="entry name" value="HD-domain/PDEase-like"/>
    <property type="match status" value="1"/>
</dbReference>
<evidence type="ECO:0000313" key="6">
    <source>
        <dbReference type="EMBL" id="MBB6430005.1"/>
    </source>
</evidence>
<dbReference type="InterPro" id="IPR036097">
    <property type="entry name" value="HisK_dim/P_sf"/>
</dbReference>
<accession>A0A7X0LK28</accession>
<dbReference type="InterPro" id="IPR004358">
    <property type="entry name" value="Sig_transdc_His_kin-like_C"/>
</dbReference>
<dbReference type="PRINTS" id="PR00344">
    <property type="entry name" value="BCTRLSENSOR"/>
</dbReference>
<dbReference type="CDD" id="cd00077">
    <property type="entry name" value="HDc"/>
    <property type="match status" value="1"/>
</dbReference>
<reference evidence="6 7" key="1">
    <citation type="submission" date="2020-08" db="EMBL/GenBank/DDBJ databases">
        <title>Genomic Encyclopedia of Type Strains, Phase IV (KMG-IV): sequencing the most valuable type-strain genomes for metagenomic binning, comparative biology and taxonomic classification.</title>
        <authorList>
            <person name="Goeker M."/>
        </authorList>
    </citation>
    <scope>NUCLEOTIDE SEQUENCE [LARGE SCALE GENOMIC DNA]</scope>
    <source>
        <strain evidence="6 7">DSM 103725</strain>
    </source>
</reference>
<keyword evidence="3" id="KW-0597">Phosphoprotein</keyword>
<dbReference type="InterPro" id="IPR003661">
    <property type="entry name" value="HisK_dim/P_dom"/>
</dbReference>
<dbReference type="InterPro" id="IPR013976">
    <property type="entry name" value="HDOD"/>
</dbReference>
<evidence type="ECO:0000256" key="2">
    <source>
        <dbReference type="ARBA" id="ARBA00012438"/>
    </source>
</evidence>
<evidence type="ECO:0000256" key="3">
    <source>
        <dbReference type="ARBA" id="ARBA00022553"/>
    </source>
</evidence>
<dbReference type="EC" id="2.7.13.3" evidence="2"/>
<comment type="catalytic activity">
    <reaction evidence="1">
        <text>ATP + protein L-histidine = ADP + protein N-phospho-L-histidine.</text>
        <dbReference type="EC" id="2.7.13.3"/>
    </reaction>
</comment>
<dbReference type="Gene3D" id="1.10.287.130">
    <property type="match status" value="1"/>
</dbReference>
<dbReference type="EMBL" id="JACHGY010000001">
    <property type="protein sequence ID" value="MBB6430005.1"/>
    <property type="molecule type" value="Genomic_DNA"/>
</dbReference>
<dbReference type="SMART" id="SM00471">
    <property type="entry name" value="HDc"/>
    <property type="match status" value="1"/>
</dbReference>
<comment type="caution">
    <text evidence="6">The sequence shown here is derived from an EMBL/GenBank/DDBJ whole genome shotgun (WGS) entry which is preliminary data.</text>
</comment>
<dbReference type="InterPro" id="IPR036890">
    <property type="entry name" value="HATPase_C_sf"/>
</dbReference>
<dbReference type="Pfam" id="PF08668">
    <property type="entry name" value="HDOD"/>
    <property type="match status" value="2"/>
</dbReference>